<dbReference type="RefSeq" id="WP_301854884.1">
    <property type="nucleotide sequence ID" value="NZ_JAUJWU010000001.1"/>
</dbReference>
<comment type="caution">
    <text evidence="1">The sequence shown here is derived from an EMBL/GenBank/DDBJ whole genome shotgun (WGS) entry which is preliminary data.</text>
</comment>
<gene>
    <name evidence="1" type="ORF">QWY13_03175</name>
</gene>
<sequence>MAAQRIMVGYVELTEEESEELFEEVKKDKEVESYDALQALMEDFDSRIIEPETKPLKEILDEEAPSEEASTGTRYIEIFNKLEEDSSYRIKSSKQD</sequence>
<organism evidence="1 2">
    <name type="scientific">Planococcus shenhongbingii</name>
    <dbReference type="NCBI Taxonomy" id="3058398"/>
    <lineage>
        <taxon>Bacteria</taxon>
        <taxon>Bacillati</taxon>
        <taxon>Bacillota</taxon>
        <taxon>Bacilli</taxon>
        <taxon>Bacillales</taxon>
        <taxon>Caryophanaceae</taxon>
        <taxon>Planococcus</taxon>
    </lineage>
</organism>
<proteinExistence type="predicted"/>
<accession>A0ABT8N9A7</accession>
<reference evidence="1 2" key="1">
    <citation type="submission" date="2023-07" db="EMBL/GenBank/DDBJ databases">
        <title>Novel species in genus Planococcus.</title>
        <authorList>
            <person name="Ning S."/>
        </authorList>
    </citation>
    <scope>NUCLEOTIDE SEQUENCE [LARGE SCALE GENOMIC DNA]</scope>
    <source>
        <strain evidence="1 2">N017</strain>
    </source>
</reference>
<dbReference type="EMBL" id="JAUJWU010000001">
    <property type="protein sequence ID" value="MDN7244483.1"/>
    <property type="molecule type" value="Genomic_DNA"/>
</dbReference>
<name>A0ABT8N9A7_9BACL</name>
<evidence type="ECO:0000313" key="2">
    <source>
        <dbReference type="Proteomes" id="UP001172142"/>
    </source>
</evidence>
<protein>
    <submittedName>
        <fullName evidence="1">Uncharacterized protein</fullName>
    </submittedName>
</protein>
<evidence type="ECO:0000313" key="1">
    <source>
        <dbReference type="EMBL" id="MDN7244483.1"/>
    </source>
</evidence>
<keyword evidence="2" id="KW-1185">Reference proteome</keyword>
<dbReference type="Proteomes" id="UP001172142">
    <property type="component" value="Unassembled WGS sequence"/>
</dbReference>